<dbReference type="Gene3D" id="1.25.40.290">
    <property type="entry name" value="ARM repeat domains"/>
    <property type="match status" value="1"/>
</dbReference>
<evidence type="ECO:0000313" key="2">
    <source>
        <dbReference type="Proteomes" id="UP000244896"/>
    </source>
</evidence>
<reference evidence="1 2" key="1">
    <citation type="journal article" date="2018" name="Syst. Appl. Microbiol.">
        <title>Ereboglobus luteus gen. nov. sp. nov. from cockroach guts, and new insights into the oxygen relationship of the genera Opitutus and Didymococcus (Verrucomicrobia: Opitutaceae).</title>
        <authorList>
            <person name="Tegtmeier D."/>
            <person name="Belitz A."/>
            <person name="Radek R."/>
            <person name="Heimerl T."/>
            <person name="Brune A."/>
        </authorList>
    </citation>
    <scope>NUCLEOTIDE SEQUENCE [LARGE SCALE GENOMIC DNA]</scope>
    <source>
        <strain evidence="1 2">Ho45</strain>
    </source>
</reference>
<dbReference type="AlphaFoldDB" id="A0A2U8E3A0"/>
<dbReference type="InterPro" id="IPR014825">
    <property type="entry name" value="DNA_alkylation"/>
</dbReference>
<accession>A0A2U8E3A0</accession>
<name>A0A2U8E3A0_9BACT</name>
<dbReference type="InterPro" id="IPR016024">
    <property type="entry name" value="ARM-type_fold"/>
</dbReference>
<gene>
    <name evidence="1" type="ORF">CKA38_07970</name>
</gene>
<organism evidence="1 2">
    <name type="scientific">Ereboglobus luteus</name>
    <dbReference type="NCBI Taxonomy" id="1796921"/>
    <lineage>
        <taxon>Bacteria</taxon>
        <taxon>Pseudomonadati</taxon>
        <taxon>Verrucomicrobiota</taxon>
        <taxon>Opitutia</taxon>
        <taxon>Opitutales</taxon>
        <taxon>Opitutaceae</taxon>
        <taxon>Ereboglobus</taxon>
    </lineage>
</organism>
<dbReference type="Pfam" id="PF08713">
    <property type="entry name" value="DNA_alkylation"/>
    <property type="match status" value="1"/>
</dbReference>
<protein>
    <submittedName>
        <fullName evidence="1">DNA alkylation repair protein</fullName>
    </submittedName>
</protein>
<evidence type="ECO:0000313" key="1">
    <source>
        <dbReference type="EMBL" id="AWI09184.1"/>
    </source>
</evidence>
<dbReference type="KEGG" id="elut:CKA38_07970"/>
<keyword evidence="2" id="KW-1185">Reference proteome</keyword>
<dbReference type="EMBL" id="CP023004">
    <property type="protein sequence ID" value="AWI09184.1"/>
    <property type="molecule type" value="Genomic_DNA"/>
</dbReference>
<dbReference type="SUPFAM" id="SSF48371">
    <property type="entry name" value="ARM repeat"/>
    <property type="match status" value="1"/>
</dbReference>
<proteinExistence type="predicted"/>
<dbReference type="RefSeq" id="WP_108826497.1">
    <property type="nucleotide sequence ID" value="NZ_CP023004.1"/>
</dbReference>
<sequence length="369" mass="42391">MSAPALKDTLFNTDRFRLVARELSRIEKRFDAKRFLALSFRDFESLSLMQRLRRMTESLHATLPDAETNYRKTLATLRALAPVLAPGFAMLVFPDYVALHGTAPRDFDMSMDALKFFTPFGSSEFAVREFIRRDQPRALAIMQKWSRAPDEHVRRLSSEGCRPRLPWSFRLDSLVQNPAPVAPILENLRADSSLYVRKSVANHLNDITKDNPDWVFARIKDWPLENEHTTWIVKHALRTLIKKGDRRALAVIGAGEKARVQIDDFKITPRTLKLGERLGFSFTLKSTAKKSQRLVVDYAVHYVKKAGHTTRKVFKLKTLALAPRETIKITRNQRIENFTTRTHYAGRHEIEIIVNGETFANGGFDLKTK</sequence>
<dbReference type="OrthoDB" id="9797162at2"/>
<dbReference type="Proteomes" id="UP000244896">
    <property type="component" value="Chromosome"/>
</dbReference>